<organism evidence="2 3">
    <name type="scientific">Clostridium tetani</name>
    <dbReference type="NCBI Taxonomy" id="1513"/>
    <lineage>
        <taxon>Bacteria</taxon>
        <taxon>Bacillati</taxon>
        <taxon>Bacillota</taxon>
        <taxon>Clostridia</taxon>
        <taxon>Eubacteriales</taxon>
        <taxon>Clostridiaceae</taxon>
        <taxon>Clostridium</taxon>
    </lineage>
</organism>
<dbReference type="InterPro" id="IPR052930">
    <property type="entry name" value="TA_antitoxin_MntA"/>
</dbReference>
<dbReference type="NCBIfam" id="NF047752">
    <property type="entry name" value="MntA_antitoxin"/>
    <property type="match status" value="1"/>
</dbReference>
<dbReference type="EMBL" id="QMAU01000036">
    <property type="protein sequence ID" value="RXI55938.1"/>
    <property type="molecule type" value="Genomic_DNA"/>
</dbReference>
<reference evidence="2 3" key="1">
    <citation type="submission" date="2018-06" db="EMBL/GenBank/DDBJ databases">
        <title>Genome conservation of Clostridium tetani.</title>
        <authorList>
            <person name="Bruggemann H."/>
            <person name="Popoff M.R."/>
        </authorList>
    </citation>
    <scope>NUCLEOTIDE SEQUENCE [LARGE SCALE GENOMIC DNA]</scope>
    <source>
        <strain evidence="2 3">63.05</strain>
    </source>
</reference>
<protein>
    <submittedName>
        <fullName evidence="2">Nucleotidyltransferase domain-containing protein</fullName>
    </submittedName>
</protein>
<evidence type="ECO:0000313" key="2">
    <source>
        <dbReference type="EMBL" id="RXI55938.1"/>
    </source>
</evidence>
<dbReference type="PANTHER" id="PTHR43852">
    <property type="entry name" value="NUCLEOTIDYLTRANSFERASE"/>
    <property type="match status" value="1"/>
</dbReference>
<dbReference type="Proteomes" id="UP000290273">
    <property type="component" value="Unassembled WGS sequence"/>
</dbReference>
<gene>
    <name evidence="2" type="ORF">DP131_07795</name>
</gene>
<feature type="domain" description="Polymerase beta nucleotidyltransferase" evidence="1">
    <location>
        <begin position="9"/>
        <end position="99"/>
    </location>
</feature>
<dbReference type="InterPro" id="IPR041633">
    <property type="entry name" value="Polbeta"/>
</dbReference>
<dbReference type="SUPFAM" id="SSF81301">
    <property type="entry name" value="Nucleotidyltransferase"/>
    <property type="match status" value="1"/>
</dbReference>
<evidence type="ECO:0000313" key="3">
    <source>
        <dbReference type="Proteomes" id="UP000290273"/>
    </source>
</evidence>
<dbReference type="InterPro" id="IPR043519">
    <property type="entry name" value="NT_sf"/>
</dbReference>
<dbReference type="PANTHER" id="PTHR43852:SF3">
    <property type="entry name" value="NUCLEOTIDYLTRANSFERASE"/>
    <property type="match status" value="1"/>
</dbReference>
<dbReference type="Pfam" id="PF18765">
    <property type="entry name" value="Polbeta"/>
    <property type="match status" value="1"/>
</dbReference>
<comment type="caution">
    <text evidence="2">The sequence shown here is derived from an EMBL/GenBank/DDBJ whole genome shotgun (WGS) entry which is preliminary data.</text>
</comment>
<accession>A0ABY0EP38</accession>
<dbReference type="CDD" id="cd05403">
    <property type="entry name" value="NT_KNTase_like"/>
    <property type="match status" value="1"/>
</dbReference>
<proteinExistence type="predicted"/>
<dbReference type="Gene3D" id="3.30.460.10">
    <property type="entry name" value="Beta Polymerase, domain 2"/>
    <property type="match status" value="1"/>
</dbReference>
<name>A0ABY0EP38_CLOTA</name>
<evidence type="ECO:0000259" key="1">
    <source>
        <dbReference type="Pfam" id="PF18765"/>
    </source>
</evidence>
<dbReference type="RefSeq" id="WP_023439131.1">
    <property type="nucleotide sequence ID" value="NZ_CASHSW010000027.1"/>
</dbReference>
<sequence length="134" mass="16117">MINIENKTENLKEYFQLTSNILAVWIIGSYGTEYQRKDSDIDFAILLEKDISLMDEMKISCDISDIIDFEDVDIVNLRKAPITLQFKTLKEGRALYEKDFVKVSDYMEYVFNRYRDEKYYIESFRKDYYDSFNL</sequence>